<accession>A0A8H5LQX0</accession>
<protein>
    <submittedName>
        <fullName evidence="2">Uncharacterized protein</fullName>
    </submittedName>
</protein>
<keyword evidence="3" id="KW-1185">Reference proteome</keyword>
<gene>
    <name evidence="2" type="ORF">D9758_005784</name>
</gene>
<feature type="compositionally biased region" description="Basic and acidic residues" evidence="1">
    <location>
        <begin position="79"/>
        <end position="91"/>
    </location>
</feature>
<feature type="region of interest" description="Disordered" evidence="1">
    <location>
        <begin position="39"/>
        <end position="103"/>
    </location>
</feature>
<proteinExistence type="predicted"/>
<dbReference type="EMBL" id="JAACJM010000024">
    <property type="protein sequence ID" value="KAF5366203.1"/>
    <property type="molecule type" value="Genomic_DNA"/>
</dbReference>
<dbReference type="Proteomes" id="UP000559256">
    <property type="component" value="Unassembled WGS sequence"/>
</dbReference>
<evidence type="ECO:0000313" key="3">
    <source>
        <dbReference type="Proteomes" id="UP000559256"/>
    </source>
</evidence>
<comment type="caution">
    <text evidence="2">The sequence shown here is derived from an EMBL/GenBank/DDBJ whole genome shotgun (WGS) entry which is preliminary data.</text>
</comment>
<sequence>MAKRKGNGLTVWLRRKDPPNVQLPASLARGVVQVRQMRFITNSEGQTPKPSSSTSCNTQLGNVTGNTEDATTSTKRKRDRSDSVTEVERPAKPAIANASGLSSAVHHVDVPKIMITDCCQITKPWSIGSSNTNQFTDQGEASAIELEHESELQASELVSTGNDEWLTTGKQGYQSSEPATLQNVGATSQSPEFPSSTAGIPKILEFYSRRQA</sequence>
<feature type="compositionally biased region" description="Polar residues" evidence="1">
    <location>
        <begin position="39"/>
        <end position="73"/>
    </location>
</feature>
<evidence type="ECO:0000256" key="1">
    <source>
        <dbReference type="SAM" id="MobiDB-lite"/>
    </source>
</evidence>
<evidence type="ECO:0000313" key="2">
    <source>
        <dbReference type="EMBL" id="KAF5366203.1"/>
    </source>
</evidence>
<dbReference type="AlphaFoldDB" id="A0A8H5LQX0"/>
<reference evidence="2 3" key="1">
    <citation type="journal article" date="2020" name="ISME J.">
        <title>Uncovering the hidden diversity of litter-decomposition mechanisms in mushroom-forming fungi.</title>
        <authorList>
            <person name="Floudas D."/>
            <person name="Bentzer J."/>
            <person name="Ahren D."/>
            <person name="Johansson T."/>
            <person name="Persson P."/>
            <person name="Tunlid A."/>
        </authorList>
    </citation>
    <scope>NUCLEOTIDE SEQUENCE [LARGE SCALE GENOMIC DNA]</scope>
    <source>
        <strain evidence="2 3">CBS 291.85</strain>
    </source>
</reference>
<name>A0A8H5LQX0_9AGAR</name>
<organism evidence="2 3">
    <name type="scientific">Tetrapyrgos nigripes</name>
    <dbReference type="NCBI Taxonomy" id="182062"/>
    <lineage>
        <taxon>Eukaryota</taxon>
        <taxon>Fungi</taxon>
        <taxon>Dikarya</taxon>
        <taxon>Basidiomycota</taxon>
        <taxon>Agaricomycotina</taxon>
        <taxon>Agaricomycetes</taxon>
        <taxon>Agaricomycetidae</taxon>
        <taxon>Agaricales</taxon>
        <taxon>Marasmiineae</taxon>
        <taxon>Marasmiaceae</taxon>
        <taxon>Tetrapyrgos</taxon>
    </lineage>
</organism>